<protein>
    <submittedName>
        <fullName evidence="2">Uncharacterized protein</fullName>
    </submittedName>
</protein>
<name>A0ABP5MIJ9_9MICO</name>
<keyword evidence="1" id="KW-1133">Transmembrane helix</keyword>
<evidence type="ECO:0000256" key="1">
    <source>
        <dbReference type="SAM" id="Phobius"/>
    </source>
</evidence>
<evidence type="ECO:0000313" key="3">
    <source>
        <dbReference type="Proteomes" id="UP001501599"/>
    </source>
</evidence>
<evidence type="ECO:0000313" key="2">
    <source>
        <dbReference type="EMBL" id="GAA2173949.1"/>
    </source>
</evidence>
<feature type="transmembrane region" description="Helical" evidence="1">
    <location>
        <begin position="202"/>
        <end position="224"/>
    </location>
</feature>
<organism evidence="2 3">
    <name type="scientific">Agrococcus versicolor</name>
    <dbReference type="NCBI Taxonomy" id="501482"/>
    <lineage>
        <taxon>Bacteria</taxon>
        <taxon>Bacillati</taxon>
        <taxon>Actinomycetota</taxon>
        <taxon>Actinomycetes</taxon>
        <taxon>Micrococcales</taxon>
        <taxon>Microbacteriaceae</taxon>
        <taxon>Agrococcus</taxon>
    </lineage>
</organism>
<reference evidence="3" key="1">
    <citation type="journal article" date="2019" name="Int. J. Syst. Evol. Microbiol.">
        <title>The Global Catalogue of Microorganisms (GCM) 10K type strain sequencing project: providing services to taxonomists for standard genome sequencing and annotation.</title>
        <authorList>
            <consortium name="The Broad Institute Genomics Platform"/>
            <consortium name="The Broad Institute Genome Sequencing Center for Infectious Disease"/>
            <person name="Wu L."/>
            <person name="Ma J."/>
        </authorList>
    </citation>
    <scope>NUCLEOTIDE SEQUENCE [LARGE SCALE GENOMIC DNA]</scope>
    <source>
        <strain evidence="3">JCM 16026</strain>
    </source>
</reference>
<feature type="transmembrane region" description="Helical" evidence="1">
    <location>
        <begin position="89"/>
        <end position="109"/>
    </location>
</feature>
<accession>A0ABP5MIJ9</accession>
<feature type="transmembrane region" description="Helical" evidence="1">
    <location>
        <begin position="34"/>
        <end position="52"/>
    </location>
</feature>
<dbReference type="Proteomes" id="UP001501599">
    <property type="component" value="Unassembled WGS sequence"/>
</dbReference>
<feature type="transmembrane region" description="Helical" evidence="1">
    <location>
        <begin position="178"/>
        <end position="196"/>
    </location>
</feature>
<dbReference type="EMBL" id="BAAAQT010000006">
    <property type="protein sequence ID" value="GAA2173949.1"/>
    <property type="molecule type" value="Genomic_DNA"/>
</dbReference>
<keyword evidence="3" id="KW-1185">Reference proteome</keyword>
<feature type="transmembrane region" description="Helical" evidence="1">
    <location>
        <begin position="150"/>
        <end position="171"/>
    </location>
</feature>
<proteinExistence type="predicted"/>
<feature type="transmembrane region" description="Helical" evidence="1">
    <location>
        <begin position="116"/>
        <end position="138"/>
    </location>
</feature>
<sequence length="233" mass="22973">MAPGAVLVAAFLLIGAQGAAGTLSIGLPTPSQLIATIALWSTSGVVLASLFATATRAPVLMLVAGAAALVDAIVITVLLSLGIVAGWDAVQLLPVLLAVVAAALGTFGARGLGGRLALPIAAGAVALFYVTAAVVQGLRFGASVDLVTTIVRSMPIAILAIAAALALAHASSRLLPSLLLWALAASLLGAPILSALTDSPPVPASLAVLIARVVLVVVAGVLVLRGGRERTAR</sequence>
<comment type="caution">
    <text evidence="2">The sequence shown here is derived from an EMBL/GenBank/DDBJ whole genome shotgun (WGS) entry which is preliminary data.</text>
</comment>
<gene>
    <name evidence="2" type="ORF">GCM10009846_17960</name>
</gene>
<keyword evidence="1" id="KW-0472">Membrane</keyword>
<keyword evidence="1" id="KW-0812">Transmembrane</keyword>
<feature type="transmembrane region" description="Helical" evidence="1">
    <location>
        <begin position="59"/>
        <end position="83"/>
    </location>
</feature>